<reference evidence="2" key="6">
    <citation type="submission" date="2011-05" db="EMBL/GenBank/DDBJ databases">
        <title>Complete sequence of Collimonas fungivorans Ter331.</title>
        <authorList>
            <person name="Leveau J.H."/>
        </authorList>
    </citation>
    <scope>NUCLEOTIDE SEQUENCE [LARGE SCALE GENOMIC DNA]</scope>
    <source>
        <strain evidence="2">Ter331</strain>
    </source>
</reference>
<dbReference type="EMBL" id="CP002745">
    <property type="protein sequence ID" value="AEK62538.1"/>
    <property type="molecule type" value="Genomic_DNA"/>
</dbReference>
<dbReference type="HOGENOM" id="CLU_3402938_0_0_4"/>
<accession>G0AHD2</accession>
<sequence length="30" mass="3441">MLQVVLGLMILIFKIRRSLLLPPSALSVYR</sequence>
<proteinExistence type="predicted"/>
<gene>
    <name evidence="1" type="ordered locus">CFU_2711</name>
</gene>
<reference evidence="1 2" key="2">
    <citation type="journal article" date="2006" name="J. Microbiol. Methods">
        <title>Genomic flank-sequencing of plasposon insertion sites for rapid identification of functional genes.</title>
        <authorList>
            <person name="Leveau J.H."/>
            <person name="Gerards S."/>
            <person name="Fritsche K."/>
            <person name="Zondag G."/>
            <person name="van Veen J.A."/>
        </authorList>
    </citation>
    <scope>NUCLEOTIDE SEQUENCE [LARGE SCALE GENOMIC DNA]</scope>
    <source>
        <strain evidence="1 2">Ter331</strain>
    </source>
</reference>
<reference evidence="1 2" key="4">
    <citation type="journal article" date="2010" name="Environ. Microbiol.">
        <title>The bacterial genus Collimonas: mycophagy, weathering and other adaptive solutions to life in oligotrophic soil environments.</title>
        <authorList>
            <person name="Leveau J.H."/>
            <person name="Uroz S."/>
            <person name="de Boer W."/>
        </authorList>
    </citation>
    <scope>NUCLEOTIDE SEQUENCE [LARGE SCALE GENOMIC DNA]</scope>
    <source>
        <strain evidence="1 2">Ter331</strain>
    </source>
</reference>
<dbReference type="AlphaFoldDB" id="G0AHD2"/>
<keyword evidence="2" id="KW-1185">Reference proteome</keyword>
<reference evidence="1 2" key="3">
    <citation type="journal article" date="2008" name="FEMS Microbiol. Ecol.">
        <title>Identification and characterization of genes underlying chitinolysis in Collimonas fungivorans Ter331.</title>
        <authorList>
            <person name="Fritsche K."/>
            <person name="de Boer W."/>
            <person name="Gerards S."/>
            <person name="van den Berg M."/>
            <person name="van Veen J.A."/>
            <person name="Leveau J.H."/>
        </authorList>
    </citation>
    <scope>NUCLEOTIDE SEQUENCE [LARGE SCALE GENOMIC DNA]</scope>
    <source>
        <strain evidence="1 2">Ter331</strain>
    </source>
</reference>
<reference evidence="1 2" key="1">
    <citation type="journal article" date="2004" name="Environ. Microbiol.">
        <title>Phylogeny-function analysis of (meta)genomic libraries: screening for expression of ribosomal RNA genes by large-insert library fluorescent in situ hybridization (LIL-FISH).</title>
        <authorList>
            <person name="Leveau J.H."/>
            <person name="Gerards S."/>
            <person name="de Boer W."/>
            <person name="van Veen J.A."/>
        </authorList>
    </citation>
    <scope>NUCLEOTIDE SEQUENCE [LARGE SCALE GENOMIC DNA]</scope>
    <source>
        <strain evidence="1 2">Ter331</strain>
    </source>
</reference>
<evidence type="ECO:0000313" key="1">
    <source>
        <dbReference type="EMBL" id="AEK62538.1"/>
    </source>
</evidence>
<dbReference type="Proteomes" id="UP000008392">
    <property type="component" value="Chromosome"/>
</dbReference>
<evidence type="ECO:0000313" key="2">
    <source>
        <dbReference type="Proteomes" id="UP000008392"/>
    </source>
</evidence>
<name>G0AHD2_COLFT</name>
<reference evidence="1 2" key="5">
    <citation type="journal article" date="2011" name="ISME J.">
        <title>Dual transcriptional profiling of a bacterial/fungal confrontation: Collimonas fungivorans versus Aspergillus niger.</title>
        <authorList>
            <person name="Mela F."/>
            <person name="Fritsche K."/>
            <person name="de Boer W."/>
            <person name="van Veen J.A."/>
            <person name="de Graaff L.H."/>
            <person name="van den Berg M."/>
            <person name="Leveau J.H."/>
        </authorList>
    </citation>
    <scope>NUCLEOTIDE SEQUENCE [LARGE SCALE GENOMIC DNA]</scope>
    <source>
        <strain evidence="1 2">Ter331</strain>
    </source>
</reference>
<organism evidence="1 2">
    <name type="scientific">Collimonas fungivorans (strain Ter331)</name>
    <dbReference type="NCBI Taxonomy" id="1005048"/>
    <lineage>
        <taxon>Bacteria</taxon>
        <taxon>Pseudomonadati</taxon>
        <taxon>Pseudomonadota</taxon>
        <taxon>Betaproteobacteria</taxon>
        <taxon>Burkholderiales</taxon>
        <taxon>Oxalobacteraceae</taxon>
        <taxon>Collimonas</taxon>
    </lineage>
</organism>
<dbReference type="KEGG" id="cfu:CFU_2711"/>
<protein>
    <submittedName>
        <fullName evidence="1">Uncharacterized protein</fullName>
    </submittedName>
</protein>